<organism evidence="2 3">
    <name type="scientific">Nostoc flagelliforme FACHB-838</name>
    <dbReference type="NCBI Taxonomy" id="2692904"/>
    <lineage>
        <taxon>Bacteria</taxon>
        <taxon>Bacillati</taxon>
        <taxon>Cyanobacteriota</taxon>
        <taxon>Cyanophyceae</taxon>
        <taxon>Nostocales</taxon>
        <taxon>Nostocaceae</taxon>
        <taxon>Nostoc</taxon>
    </lineage>
</organism>
<evidence type="ECO:0000313" key="3">
    <source>
        <dbReference type="Proteomes" id="UP000623440"/>
    </source>
</evidence>
<accession>A0ABR8DL28</accession>
<protein>
    <recommendedName>
        <fullName evidence="1">Organic solvent tolerance-like N-terminal domain-containing protein</fullName>
    </recommendedName>
</protein>
<evidence type="ECO:0000259" key="1">
    <source>
        <dbReference type="Pfam" id="PF03968"/>
    </source>
</evidence>
<name>A0ABR8DL28_9NOSO</name>
<dbReference type="Proteomes" id="UP000623440">
    <property type="component" value="Unassembled WGS sequence"/>
</dbReference>
<evidence type="ECO:0000313" key="2">
    <source>
        <dbReference type="EMBL" id="MBD2528855.1"/>
    </source>
</evidence>
<dbReference type="RefSeq" id="WP_190939488.1">
    <property type="nucleotide sequence ID" value="NZ_JACJSI010000005.1"/>
</dbReference>
<keyword evidence="3" id="KW-1185">Reference proteome</keyword>
<dbReference type="EMBL" id="JACJSI010000005">
    <property type="protein sequence ID" value="MBD2528855.1"/>
    <property type="molecule type" value="Genomic_DNA"/>
</dbReference>
<sequence>MNFLLGRLNRRASLVACASLAIAAVFVIPTMTSGRIPEWFSAFLYSTGDTKANAQTIAQLIETGQMTLRSDVQNYDESTKEIRAIGNATWVYPEAQIEANADEIRYVPAGGQVILSGNVQISQRGERLQGKRAICSLEQKQCNLIPE</sequence>
<comment type="caution">
    <text evidence="2">The sequence shown here is derived from an EMBL/GenBank/DDBJ whole genome shotgun (WGS) entry which is preliminary data.</text>
</comment>
<dbReference type="Gene3D" id="2.60.450.10">
    <property type="entry name" value="Lipopolysaccharide (LPS) transport protein A like domain"/>
    <property type="match status" value="1"/>
</dbReference>
<proteinExistence type="predicted"/>
<gene>
    <name evidence="2" type="ORF">H6G97_04445</name>
</gene>
<feature type="domain" description="Organic solvent tolerance-like N-terminal" evidence="1">
    <location>
        <begin position="64"/>
        <end position="137"/>
    </location>
</feature>
<dbReference type="InterPro" id="IPR005653">
    <property type="entry name" value="OstA-like_N"/>
</dbReference>
<reference evidence="2 3" key="1">
    <citation type="journal article" date="2020" name="ISME J.">
        <title>Comparative genomics reveals insights into cyanobacterial evolution and habitat adaptation.</title>
        <authorList>
            <person name="Chen M.Y."/>
            <person name="Teng W.K."/>
            <person name="Zhao L."/>
            <person name="Hu C.X."/>
            <person name="Zhou Y.K."/>
            <person name="Han B.P."/>
            <person name="Song L.R."/>
            <person name="Shu W.S."/>
        </authorList>
    </citation>
    <scope>NUCLEOTIDE SEQUENCE [LARGE SCALE GENOMIC DNA]</scope>
    <source>
        <strain evidence="2 3">FACHB-838</strain>
    </source>
</reference>
<dbReference type="Pfam" id="PF03968">
    <property type="entry name" value="LptD_N"/>
    <property type="match status" value="1"/>
</dbReference>